<keyword evidence="6" id="KW-0653">Protein transport</keyword>
<dbReference type="Proteomes" id="UP001059971">
    <property type="component" value="Chromosome 1"/>
</dbReference>
<evidence type="ECO:0000256" key="4">
    <source>
        <dbReference type="ARBA" id="ARBA00022519"/>
    </source>
</evidence>
<dbReference type="Gene3D" id="2.30.42.10">
    <property type="match status" value="1"/>
</dbReference>
<evidence type="ECO:0000256" key="2">
    <source>
        <dbReference type="ARBA" id="ARBA00022448"/>
    </source>
</evidence>
<proteinExistence type="predicted"/>
<evidence type="ECO:0000313" key="12">
    <source>
        <dbReference type="EMBL" id="BBF70126.1"/>
    </source>
</evidence>
<keyword evidence="2" id="KW-0813">Transport</keyword>
<dbReference type="SUPFAM" id="SSF50156">
    <property type="entry name" value="PDZ domain-like"/>
    <property type="match status" value="1"/>
</dbReference>
<feature type="domain" description="Type II secretion system protein GspC N-terminal" evidence="10">
    <location>
        <begin position="25"/>
        <end position="152"/>
    </location>
</feature>
<protein>
    <recommendedName>
        <fullName evidence="14">Secretion system protein C</fullName>
    </recommendedName>
</protein>
<organism evidence="12 13">
    <name type="scientific">Sphingomonas bisphenolicum</name>
    <dbReference type="NCBI Taxonomy" id="296544"/>
    <lineage>
        <taxon>Bacteria</taxon>
        <taxon>Pseudomonadati</taxon>
        <taxon>Pseudomonadota</taxon>
        <taxon>Alphaproteobacteria</taxon>
        <taxon>Sphingomonadales</taxon>
        <taxon>Sphingomonadaceae</taxon>
        <taxon>Sphingomonas</taxon>
    </lineage>
</organism>
<dbReference type="InterPro" id="IPR024961">
    <property type="entry name" value="T2SS_GspC_N"/>
</dbReference>
<evidence type="ECO:0000256" key="8">
    <source>
        <dbReference type="ARBA" id="ARBA00023136"/>
    </source>
</evidence>
<feature type="region of interest" description="Disordered" evidence="9">
    <location>
        <begin position="168"/>
        <end position="193"/>
    </location>
</feature>
<feature type="domain" description="PDZ" evidence="11">
    <location>
        <begin position="199"/>
        <end position="277"/>
    </location>
</feature>
<keyword evidence="13" id="KW-1185">Reference proteome</keyword>
<evidence type="ECO:0000256" key="1">
    <source>
        <dbReference type="ARBA" id="ARBA00004533"/>
    </source>
</evidence>
<sequence length="281" mass="28680">MRGFGRGKTAAIPTIDWLGLLERVLLVLLALQLVRLIWAVVAPVGSFGPWEGRQAQILSPSARQALFASFDPFFRTGAPQQAGSGVVTSLALTLYGVRLNEGSGLGSAIIAAPDGVQNSFAVGDEILPGVALKAVAFDHVTIDRGGAEEQIFIDQSTPAPEAEPAAAVASVQGAGWQSAAPPPPAAPGAGPTVDSLKRDIGFAPRLQNGRVTGLAVMAKGPTFAGAGFRPGDIISQINGQPIGSAGDLQSLQNQIAPGARLSLTVERGAAVASVNIIVQGQ</sequence>
<name>A0ABM7G2I5_9SPHN</name>
<keyword evidence="7" id="KW-1133">Transmembrane helix</keyword>
<keyword evidence="8" id="KW-0472">Membrane</keyword>
<keyword evidence="4" id="KW-0997">Cell inner membrane</keyword>
<evidence type="ECO:0000259" key="11">
    <source>
        <dbReference type="Pfam" id="PF13180"/>
    </source>
</evidence>
<keyword evidence="3" id="KW-1003">Cell membrane</keyword>
<reference evidence="12" key="1">
    <citation type="submission" date="2018-07" db="EMBL/GenBank/DDBJ databases">
        <title>Complete genome sequence of Sphingomonas bisphenolicum strain AO1, a bisphenol A degradative bacterium isolated from Japanese farm field.</title>
        <authorList>
            <person name="Murakami M."/>
            <person name="Koh M."/>
            <person name="Koba S."/>
            <person name="Matsumura Y."/>
        </authorList>
    </citation>
    <scope>NUCLEOTIDE SEQUENCE</scope>
    <source>
        <strain evidence="12">AO1</strain>
    </source>
</reference>
<evidence type="ECO:0000256" key="9">
    <source>
        <dbReference type="SAM" id="MobiDB-lite"/>
    </source>
</evidence>
<accession>A0ABM7G2I5</accession>
<evidence type="ECO:0000256" key="7">
    <source>
        <dbReference type="ARBA" id="ARBA00022989"/>
    </source>
</evidence>
<keyword evidence="5" id="KW-0812">Transmembrane</keyword>
<comment type="subcellular location">
    <subcellularLocation>
        <location evidence="1">Cell inner membrane</location>
    </subcellularLocation>
</comment>
<evidence type="ECO:0000313" key="13">
    <source>
        <dbReference type="Proteomes" id="UP001059971"/>
    </source>
</evidence>
<dbReference type="Pfam" id="PF13180">
    <property type="entry name" value="PDZ_2"/>
    <property type="match status" value="1"/>
</dbReference>
<dbReference type="InterPro" id="IPR001478">
    <property type="entry name" value="PDZ"/>
</dbReference>
<dbReference type="Gene3D" id="2.30.30.830">
    <property type="match status" value="1"/>
</dbReference>
<evidence type="ECO:0000256" key="6">
    <source>
        <dbReference type="ARBA" id="ARBA00022927"/>
    </source>
</evidence>
<evidence type="ECO:0000259" key="10">
    <source>
        <dbReference type="Pfam" id="PF11356"/>
    </source>
</evidence>
<evidence type="ECO:0008006" key="14">
    <source>
        <dbReference type="Google" id="ProtNLM"/>
    </source>
</evidence>
<dbReference type="EMBL" id="AP018817">
    <property type="protein sequence ID" value="BBF70126.1"/>
    <property type="molecule type" value="Genomic_DNA"/>
</dbReference>
<dbReference type="Pfam" id="PF11356">
    <property type="entry name" value="T2SSC"/>
    <property type="match status" value="1"/>
</dbReference>
<evidence type="ECO:0000256" key="3">
    <source>
        <dbReference type="ARBA" id="ARBA00022475"/>
    </source>
</evidence>
<gene>
    <name evidence="12" type="ORF">SBA_ch1_23260</name>
</gene>
<evidence type="ECO:0000256" key="5">
    <source>
        <dbReference type="ARBA" id="ARBA00022692"/>
    </source>
</evidence>
<dbReference type="InterPro" id="IPR036034">
    <property type="entry name" value="PDZ_sf"/>
</dbReference>